<evidence type="ECO:0000256" key="4">
    <source>
        <dbReference type="PIRSR" id="PIRSR001365-1"/>
    </source>
</evidence>
<dbReference type="PANTHER" id="PTHR42849:SF1">
    <property type="entry name" value="N-ACETYLNEURAMINATE LYASE"/>
    <property type="match status" value="1"/>
</dbReference>
<dbReference type="PRINTS" id="PR00146">
    <property type="entry name" value="DHPICSNTHASE"/>
</dbReference>
<keyword evidence="2" id="KW-0704">Schiff base</keyword>
<dbReference type="SMART" id="SM01130">
    <property type="entry name" value="DHDPS"/>
    <property type="match status" value="1"/>
</dbReference>
<dbReference type="STRING" id="1229783.C273_02783"/>
<dbReference type="EMBL" id="AMSQ01000003">
    <property type="protein sequence ID" value="EKU50157.1"/>
    <property type="molecule type" value="Genomic_DNA"/>
</dbReference>
<feature type="active site" description="Schiff-base intermediate with substrate" evidence="4">
    <location>
        <position position="165"/>
    </location>
</feature>
<dbReference type="SUPFAM" id="SSF51569">
    <property type="entry name" value="Aldolase"/>
    <property type="match status" value="1"/>
</dbReference>
<evidence type="ECO:0000256" key="1">
    <source>
        <dbReference type="ARBA" id="ARBA00023239"/>
    </source>
</evidence>
<feature type="binding site" evidence="5">
    <location>
        <position position="206"/>
    </location>
    <ligand>
        <name>pyruvate</name>
        <dbReference type="ChEBI" id="CHEBI:15361"/>
    </ligand>
</feature>
<dbReference type="InterPro" id="IPR002220">
    <property type="entry name" value="DapA-like"/>
</dbReference>
<dbReference type="PATRIC" id="fig|1229783.3.peg.563"/>
<accession>K9B5P4</accession>
<evidence type="ECO:0000256" key="5">
    <source>
        <dbReference type="PIRSR" id="PIRSR001365-2"/>
    </source>
</evidence>
<dbReference type="InterPro" id="IPR013785">
    <property type="entry name" value="Aldolase_TIM"/>
</dbReference>
<dbReference type="GO" id="GO:0005829">
    <property type="term" value="C:cytosol"/>
    <property type="evidence" value="ECO:0007669"/>
    <property type="project" value="TreeGrafter"/>
</dbReference>
<gene>
    <name evidence="6" type="ORF">C273_02783</name>
</gene>
<comment type="similarity">
    <text evidence="3">Belongs to the DapA family.</text>
</comment>
<keyword evidence="1 3" id="KW-0456">Lyase</keyword>
<evidence type="ECO:0000256" key="3">
    <source>
        <dbReference type="PIRNR" id="PIRNR001365"/>
    </source>
</evidence>
<dbReference type="Pfam" id="PF00701">
    <property type="entry name" value="DHDPS"/>
    <property type="match status" value="1"/>
</dbReference>
<evidence type="ECO:0000313" key="6">
    <source>
        <dbReference type="EMBL" id="EKU50157.1"/>
    </source>
</evidence>
<keyword evidence="7" id="KW-1185">Reference proteome</keyword>
<protein>
    <submittedName>
        <fullName evidence="6">N-acetylneuraminate lyase</fullName>
        <ecNumber evidence="6">4.1.3.3</ecNumber>
    </submittedName>
</protein>
<dbReference type="AlphaFoldDB" id="K9B5P4"/>
<dbReference type="InterPro" id="IPR020625">
    <property type="entry name" value="Schiff_base-form_aldolases_AS"/>
</dbReference>
<dbReference type="Proteomes" id="UP000009885">
    <property type="component" value="Unassembled WGS sequence"/>
</dbReference>
<dbReference type="PIRSF" id="PIRSF001365">
    <property type="entry name" value="DHDPS"/>
    <property type="match status" value="1"/>
</dbReference>
<dbReference type="OrthoDB" id="9782828at2"/>
<evidence type="ECO:0000313" key="7">
    <source>
        <dbReference type="Proteomes" id="UP000009885"/>
    </source>
</evidence>
<sequence>MHSNLKGLYAALLVPFDKKGEIKEESLIQIANNALETEQLDGLYVNGSSGENFLLNKEQKKRIFKLVRENVSEDANLIAQIGALDINEAIELGQYATELGYDAISAVTPFYYPFTFEEIKNYYFDLVDAIDNNLIIYSIPGLTGVDISIEQFRELFEHEQIIGVKYTSPNFFLLERLRVAFPDKLIFSGFDEMLTQALVSGVDGAIGSTYNVNGRLARKVVNHINAGNITEAYLVQHQMNDMIEDILAMGIYPTLKEILKLRGIDSGLPKQPFLPFNENYREALNELVSRIDA</sequence>
<dbReference type="GO" id="GO:0008747">
    <property type="term" value="F:N-acetylneuraminate lyase activity"/>
    <property type="evidence" value="ECO:0007669"/>
    <property type="project" value="UniProtKB-EC"/>
</dbReference>
<dbReference type="PROSITE" id="PS00666">
    <property type="entry name" value="DHDPS_2"/>
    <property type="match status" value="1"/>
</dbReference>
<reference evidence="6 7" key="1">
    <citation type="journal article" date="2013" name="Genome Announc.">
        <title>Genome Sequence of Staphylococcus massiliensis Strain S46, Isolated from the Surface of Healthy Human Skin.</title>
        <authorList>
            <person name="Srivastav R."/>
            <person name="Singh A."/>
            <person name="Jangir P.K."/>
            <person name="Kumari C."/>
            <person name="Muduli S."/>
            <person name="Sharma R."/>
        </authorList>
    </citation>
    <scope>NUCLEOTIDE SEQUENCE [LARGE SCALE GENOMIC DNA]</scope>
    <source>
        <strain evidence="6 7">S46</strain>
    </source>
</reference>
<dbReference type="RefSeq" id="WP_009382412.1">
    <property type="nucleotide sequence ID" value="NZ_AMSQ01000003.1"/>
</dbReference>
<name>K9B5P4_9STAP</name>
<organism evidence="6 7">
    <name type="scientific">Staphylococcus massiliensis S46</name>
    <dbReference type="NCBI Taxonomy" id="1229783"/>
    <lineage>
        <taxon>Bacteria</taxon>
        <taxon>Bacillati</taxon>
        <taxon>Bacillota</taxon>
        <taxon>Bacilli</taxon>
        <taxon>Bacillales</taxon>
        <taxon>Staphylococcaceae</taxon>
        <taxon>Staphylococcus</taxon>
    </lineage>
</organism>
<dbReference type="PANTHER" id="PTHR42849">
    <property type="entry name" value="N-ACETYLNEURAMINATE LYASE"/>
    <property type="match status" value="1"/>
</dbReference>
<comment type="caution">
    <text evidence="6">The sequence shown here is derived from an EMBL/GenBank/DDBJ whole genome shotgun (WGS) entry which is preliminary data.</text>
</comment>
<dbReference type="GO" id="GO:0019262">
    <property type="term" value="P:N-acetylneuraminate catabolic process"/>
    <property type="evidence" value="ECO:0007669"/>
    <property type="project" value="TreeGrafter"/>
</dbReference>
<evidence type="ECO:0000256" key="2">
    <source>
        <dbReference type="ARBA" id="ARBA00023270"/>
    </source>
</evidence>
<feature type="active site" description="Proton donor/acceptor" evidence="4">
    <location>
        <position position="137"/>
    </location>
</feature>
<dbReference type="Gene3D" id="3.20.20.70">
    <property type="entry name" value="Aldolase class I"/>
    <property type="match status" value="1"/>
</dbReference>
<proteinExistence type="inferred from homology"/>
<dbReference type="NCBIfam" id="NF003164">
    <property type="entry name" value="PRK04147.1"/>
    <property type="match status" value="1"/>
</dbReference>
<dbReference type="eggNOG" id="COG0329">
    <property type="taxonomic scope" value="Bacteria"/>
</dbReference>
<dbReference type="EC" id="4.1.3.3" evidence="6"/>